<dbReference type="AlphaFoldDB" id="A0A8H7Q7Z7"/>
<keyword evidence="3" id="KW-0576">Peroxisome</keyword>
<evidence type="ECO:0000256" key="3">
    <source>
        <dbReference type="ARBA" id="ARBA00023140"/>
    </source>
</evidence>
<dbReference type="GO" id="GO:0005778">
    <property type="term" value="C:peroxisomal membrane"/>
    <property type="evidence" value="ECO:0007669"/>
    <property type="project" value="UniProtKB-SubCell"/>
</dbReference>
<dbReference type="GO" id="GO:0016559">
    <property type="term" value="P:peroxisome fission"/>
    <property type="evidence" value="ECO:0007669"/>
    <property type="project" value="InterPro"/>
</dbReference>
<keyword evidence="2" id="KW-0472">Membrane</keyword>
<comment type="subcellular location">
    <subcellularLocation>
        <location evidence="4">Peroxisome membrane</location>
    </subcellularLocation>
</comment>
<evidence type="ECO:0000256" key="2">
    <source>
        <dbReference type="ARBA" id="ARBA00023136"/>
    </source>
</evidence>
<accession>A0A8H7Q7Z7</accession>
<name>A0A8H7Q7Z7_9FUNG</name>
<evidence type="ECO:0008006" key="7">
    <source>
        <dbReference type="Google" id="ProtNLM"/>
    </source>
</evidence>
<evidence type="ECO:0000313" key="6">
    <source>
        <dbReference type="Proteomes" id="UP000612746"/>
    </source>
</evidence>
<keyword evidence="6" id="KW-1185">Reference proteome</keyword>
<evidence type="ECO:0000256" key="4">
    <source>
        <dbReference type="ARBA" id="ARBA00046271"/>
    </source>
</evidence>
<reference evidence="5" key="1">
    <citation type="submission" date="2020-12" db="EMBL/GenBank/DDBJ databases">
        <title>Metabolic potential, ecology and presence of endohyphal bacteria is reflected in genomic diversity of Mucoromycotina.</title>
        <authorList>
            <person name="Muszewska A."/>
            <person name="Okrasinska A."/>
            <person name="Steczkiewicz K."/>
            <person name="Drgas O."/>
            <person name="Orlowska M."/>
            <person name="Perlinska-Lenart U."/>
            <person name="Aleksandrzak-Piekarczyk T."/>
            <person name="Szatraj K."/>
            <person name="Zielenkiewicz U."/>
            <person name="Pilsyk S."/>
            <person name="Malc E."/>
            <person name="Mieczkowski P."/>
            <person name="Kruszewska J.S."/>
            <person name="Biernat P."/>
            <person name="Pawlowska J."/>
        </authorList>
    </citation>
    <scope>NUCLEOTIDE SEQUENCE</scope>
    <source>
        <strain evidence="5">WA0000051536</strain>
    </source>
</reference>
<evidence type="ECO:0000313" key="5">
    <source>
        <dbReference type="EMBL" id="KAG2187481.1"/>
    </source>
</evidence>
<dbReference type="PANTHER" id="PTHR12652">
    <property type="entry name" value="PEROXISOMAL BIOGENESIS FACTOR 11"/>
    <property type="match status" value="1"/>
</dbReference>
<sequence>MSEKAITGSLNPLTIAKLLGPSTPLLDRVIRFLNTVRGTDKVLMNIQYWSKIVVWFLQRRAGPASIKGPAVITLAQHIKNFAGPVSDFRILLRYYGLLPMIQYMAYLEHNPSPSRLHLNLERIQNLSMVIYYPLEHLYWLGAHNAISLSEKKTNSIGIWSCRFWALWVVLEFGRIAEQYRLLKKKETSLIKKIKDGEITDQAEKQQQIASIQSEKKSMLLGTVINTGYLPLTVHWSLENSTFPDVLVGLFGGIAAVCQVYAAWQATP</sequence>
<dbReference type="OrthoDB" id="10005898at2759"/>
<dbReference type="Proteomes" id="UP000612746">
    <property type="component" value="Unassembled WGS sequence"/>
</dbReference>
<dbReference type="InterPro" id="IPR008733">
    <property type="entry name" value="PEX11"/>
</dbReference>
<evidence type="ECO:0000256" key="1">
    <source>
        <dbReference type="ARBA" id="ARBA00022593"/>
    </source>
</evidence>
<keyword evidence="1" id="KW-0962">Peroxisome biogenesis</keyword>
<organism evidence="5 6">
    <name type="scientific">Umbelopsis vinacea</name>
    <dbReference type="NCBI Taxonomy" id="44442"/>
    <lineage>
        <taxon>Eukaryota</taxon>
        <taxon>Fungi</taxon>
        <taxon>Fungi incertae sedis</taxon>
        <taxon>Mucoromycota</taxon>
        <taxon>Mucoromycotina</taxon>
        <taxon>Umbelopsidomycetes</taxon>
        <taxon>Umbelopsidales</taxon>
        <taxon>Umbelopsidaceae</taxon>
        <taxon>Umbelopsis</taxon>
    </lineage>
</organism>
<dbReference type="PANTHER" id="PTHR12652:SF25">
    <property type="entry name" value="MICROBODY (PEROXISOME) PROLIFERATION PROTEIN PEROXIN 11C (EUROFUNG)"/>
    <property type="match status" value="1"/>
</dbReference>
<dbReference type="EMBL" id="JAEPRA010000003">
    <property type="protein sequence ID" value="KAG2187481.1"/>
    <property type="molecule type" value="Genomic_DNA"/>
</dbReference>
<protein>
    <recommendedName>
        <fullName evidence="7">Peroxisomal biogenesis factor 11</fullName>
    </recommendedName>
</protein>
<proteinExistence type="predicted"/>
<comment type="caution">
    <text evidence="5">The sequence shown here is derived from an EMBL/GenBank/DDBJ whole genome shotgun (WGS) entry which is preliminary data.</text>
</comment>
<gene>
    <name evidence="5" type="ORF">INT44_005170</name>
</gene>
<dbReference type="Pfam" id="PF05648">
    <property type="entry name" value="PEX11"/>
    <property type="match status" value="1"/>
</dbReference>